<comment type="caution">
    <text evidence="2">The sequence shown here is derived from an EMBL/GenBank/DDBJ whole genome shotgun (WGS) entry which is preliminary data.</text>
</comment>
<evidence type="ECO:0000259" key="1">
    <source>
        <dbReference type="SMART" id="SM00481"/>
    </source>
</evidence>
<dbReference type="CDD" id="cd07438">
    <property type="entry name" value="PHP_HisPPase_AMP"/>
    <property type="match status" value="1"/>
</dbReference>
<sequence length="286" mass="30196">MDSSTRVDLHIHTVASDGTWTPAETVAAVRAAGIGLFAVTDHDSAASVALTARLAAEAGLGFLSGVEISVTLAGHLFHVLGYGIDPEGRSLRRILDANTALMEEVDHDSIKRLAAAGLPISYAEFCAYDYDPGRGGWKSLYYLIDKGLCTGVGDFFAELFNAKRGIVFPEFSHPAEAIAAIKEAGGVPILAHPGSDFHGPAIEETLDLFAAEAIEGVECFHLCHDAATTRRAVEWCDLHNLLITGGSDCHGGFVPARRLGVPELRLGQLRLGKLADSLTGFSEGGG</sequence>
<evidence type="ECO:0000313" key="3">
    <source>
        <dbReference type="Proteomes" id="UP001254848"/>
    </source>
</evidence>
<dbReference type="Gene3D" id="3.20.20.140">
    <property type="entry name" value="Metal-dependent hydrolases"/>
    <property type="match status" value="1"/>
</dbReference>
<name>A0ABU3P3V5_9FIRM</name>
<evidence type="ECO:0000313" key="2">
    <source>
        <dbReference type="EMBL" id="MDT8903724.1"/>
    </source>
</evidence>
<dbReference type="InterPro" id="IPR004013">
    <property type="entry name" value="PHP_dom"/>
</dbReference>
<dbReference type="Proteomes" id="UP001254848">
    <property type="component" value="Unassembled WGS sequence"/>
</dbReference>
<proteinExistence type="predicted"/>
<accession>A0ABU3P3V5</accession>
<dbReference type="InterPro" id="IPR016195">
    <property type="entry name" value="Pol/histidinol_Pase-like"/>
</dbReference>
<dbReference type="Gene3D" id="1.10.150.650">
    <property type="match status" value="1"/>
</dbReference>
<dbReference type="EMBL" id="JAUOZS010000001">
    <property type="protein sequence ID" value="MDT8903724.1"/>
    <property type="molecule type" value="Genomic_DNA"/>
</dbReference>
<protein>
    <submittedName>
        <fullName evidence="2">PHP domain-containing protein</fullName>
    </submittedName>
</protein>
<dbReference type="InterPro" id="IPR003141">
    <property type="entry name" value="Pol/His_phosphatase_N"/>
</dbReference>
<feature type="domain" description="Polymerase/histidinol phosphatase N-terminal" evidence="1">
    <location>
        <begin position="7"/>
        <end position="72"/>
    </location>
</feature>
<keyword evidence="3" id="KW-1185">Reference proteome</keyword>
<organism evidence="2 3">
    <name type="scientific">Anaeroselena agilis</name>
    <dbReference type="NCBI Taxonomy" id="3063788"/>
    <lineage>
        <taxon>Bacteria</taxon>
        <taxon>Bacillati</taxon>
        <taxon>Bacillota</taxon>
        <taxon>Negativicutes</taxon>
        <taxon>Acetonemataceae</taxon>
        <taxon>Anaeroselena</taxon>
    </lineage>
</organism>
<dbReference type="PANTHER" id="PTHR42924">
    <property type="entry name" value="EXONUCLEASE"/>
    <property type="match status" value="1"/>
</dbReference>
<dbReference type="PANTHER" id="PTHR42924:SF3">
    <property type="entry name" value="POLYMERASE_HISTIDINOL PHOSPHATASE N-TERMINAL DOMAIN-CONTAINING PROTEIN"/>
    <property type="match status" value="1"/>
</dbReference>
<dbReference type="Pfam" id="PF02811">
    <property type="entry name" value="PHP"/>
    <property type="match status" value="1"/>
</dbReference>
<dbReference type="SUPFAM" id="SSF89550">
    <property type="entry name" value="PHP domain-like"/>
    <property type="match status" value="1"/>
</dbReference>
<dbReference type="SMART" id="SM00481">
    <property type="entry name" value="POLIIIAc"/>
    <property type="match status" value="1"/>
</dbReference>
<gene>
    <name evidence="2" type="ORF">Q4T40_21050</name>
</gene>
<reference evidence="2 3" key="1">
    <citation type="submission" date="2023-07" db="EMBL/GenBank/DDBJ databases">
        <title>The novel representative of Negativicutes class, Anaeroselena agilis gen. nov. sp. nov.</title>
        <authorList>
            <person name="Prokofeva M.I."/>
            <person name="Elcheninov A.G."/>
            <person name="Klyukina A."/>
            <person name="Kublanov I.V."/>
            <person name="Frolov E.N."/>
            <person name="Podosokorskaya O.A."/>
        </authorList>
    </citation>
    <scope>NUCLEOTIDE SEQUENCE [LARGE SCALE GENOMIC DNA]</scope>
    <source>
        <strain evidence="2 3">4137-cl</strain>
    </source>
</reference>
<dbReference type="RefSeq" id="WP_413782171.1">
    <property type="nucleotide sequence ID" value="NZ_JAUOZS010000001.1"/>
</dbReference>
<dbReference type="InterPro" id="IPR052018">
    <property type="entry name" value="PHP_domain"/>
</dbReference>